<evidence type="ECO:0000313" key="2">
    <source>
        <dbReference type="Proteomes" id="UP001162483"/>
    </source>
</evidence>
<proteinExistence type="predicted"/>
<keyword evidence="2" id="KW-1185">Reference proteome</keyword>
<feature type="non-terminal residue" evidence="1">
    <location>
        <position position="68"/>
    </location>
</feature>
<evidence type="ECO:0000313" key="1">
    <source>
        <dbReference type="EMBL" id="CAI9603759.1"/>
    </source>
</evidence>
<dbReference type="Proteomes" id="UP001162483">
    <property type="component" value="Unassembled WGS sequence"/>
</dbReference>
<comment type="caution">
    <text evidence="1">The sequence shown here is derived from an EMBL/GenBank/DDBJ whole genome shotgun (WGS) entry which is preliminary data.</text>
</comment>
<name>A0ABN9G3F6_9NEOB</name>
<protein>
    <submittedName>
        <fullName evidence="1">Uncharacterized protein</fullName>
    </submittedName>
</protein>
<sequence>MTRDCRDCKQAVTVGCPHWRCRCRGEKTVCESRTLLDRGTGRTKEQVLLHSRVEQPAQYSNMAAARTP</sequence>
<organism evidence="1 2">
    <name type="scientific">Staurois parvus</name>
    <dbReference type="NCBI Taxonomy" id="386267"/>
    <lineage>
        <taxon>Eukaryota</taxon>
        <taxon>Metazoa</taxon>
        <taxon>Chordata</taxon>
        <taxon>Craniata</taxon>
        <taxon>Vertebrata</taxon>
        <taxon>Euteleostomi</taxon>
        <taxon>Amphibia</taxon>
        <taxon>Batrachia</taxon>
        <taxon>Anura</taxon>
        <taxon>Neobatrachia</taxon>
        <taxon>Ranoidea</taxon>
        <taxon>Ranidae</taxon>
        <taxon>Staurois</taxon>
    </lineage>
</organism>
<gene>
    <name evidence="1" type="ORF">SPARVUS_LOCUS13369510</name>
</gene>
<dbReference type="EMBL" id="CATNWA010017879">
    <property type="protein sequence ID" value="CAI9603759.1"/>
    <property type="molecule type" value="Genomic_DNA"/>
</dbReference>
<reference evidence="1" key="1">
    <citation type="submission" date="2023-05" db="EMBL/GenBank/DDBJ databases">
        <authorList>
            <person name="Stuckert A."/>
        </authorList>
    </citation>
    <scope>NUCLEOTIDE SEQUENCE</scope>
</reference>
<accession>A0ABN9G3F6</accession>